<sequence>MRQVSNEFMQAMAAVERRVLGRVQVDYTDPFLDQSITCTANEQANISYPAQTADGVAEPFAKIAALDGAWVLDGTFALAPGPGEEELMQMGWWGSQLADAGGYFSQPYPTLTVSFFGRPITRLTVVGDSKRGEYPADFTIRLYNGTTLLYTEQVTGNTQINWAKTLGAPVTQANKMELEISRWSHPGRQVKITEFYTSISEIYEGEDLISIYLLEEREVSNSSLPVGNISANEITVKLNNASRKFDADNKQSPLYQLLKPNRRIRAWLGAPLEGGTEWVPLGTFWSGDWKAPRDEVYVETTGRDRLELLSKSTFKGTQVWQNITLYQMAEAILQDGGLTPGEYWLDPALTEHTIPYAYLGDMSHREALRKVAEACLGQVYCDRDGVVRLETMEYIYQRASQYLLPFFSAEVGLSISKDDYYKLDRPTKWGQIANLVEVETQPLLPKSAEEVYRSNDPINVGPGQQVQVIAYYNKTPCINAMAALQGATNTVIAAAQYYAWGAELTLQNSGPTGEQVIITITAQPLEVANKQKAIARDDNSITEHGLIRYVYPGNPLVQTLTMAQQIADRLLASFKDPRRDIELEWRGNPALELGDVANVEGGTTWEPFAVVKQELEFAGALRAKLSARRL</sequence>
<organism evidence="1 2">
    <name type="scientific">Carboxydocella sporoproducens DSM 16521</name>
    <dbReference type="NCBI Taxonomy" id="1121270"/>
    <lineage>
        <taxon>Bacteria</taxon>
        <taxon>Bacillati</taxon>
        <taxon>Bacillota</taxon>
        <taxon>Clostridia</taxon>
        <taxon>Eubacteriales</taxon>
        <taxon>Clostridiales Family XVI. Incertae Sedis</taxon>
        <taxon>Carboxydocella</taxon>
    </lineage>
</organism>
<evidence type="ECO:0000313" key="1">
    <source>
        <dbReference type="EMBL" id="SKA02673.1"/>
    </source>
</evidence>
<gene>
    <name evidence="1" type="ORF">SAMN02745885_01662</name>
</gene>
<dbReference type="RefSeq" id="WP_078665708.1">
    <property type="nucleotide sequence ID" value="NZ_FUXM01000018.1"/>
</dbReference>
<dbReference type="OrthoDB" id="2519897at2"/>
<dbReference type="AlphaFoldDB" id="A0A1T4QFV6"/>
<reference evidence="2" key="1">
    <citation type="submission" date="2017-02" db="EMBL/GenBank/DDBJ databases">
        <authorList>
            <person name="Varghese N."/>
            <person name="Submissions S."/>
        </authorList>
    </citation>
    <scope>NUCLEOTIDE SEQUENCE [LARGE SCALE GENOMIC DNA]</scope>
    <source>
        <strain evidence="2">DSM 16521</strain>
    </source>
</reference>
<dbReference type="Proteomes" id="UP000189933">
    <property type="component" value="Unassembled WGS sequence"/>
</dbReference>
<dbReference type="SUPFAM" id="SSF69279">
    <property type="entry name" value="Phage tail proteins"/>
    <property type="match status" value="1"/>
</dbReference>
<protein>
    <submittedName>
        <fullName evidence="1">Uncharacterized protein</fullName>
    </submittedName>
</protein>
<evidence type="ECO:0000313" key="2">
    <source>
        <dbReference type="Proteomes" id="UP000189933"/>
    </source>
</evidence>
<dbReference type="EMBL" id="FUXM01000018">
    <property type="protein sequence ID" value="SKA02673.1"/>
    <property type="molecule type" value="Genomic_DNA"/>
</dbReference>
<name>A0A1T4QFV6_9FIRM</name>
<keyword evidence="2" id="KW-1185">Reference proteome</keyword>
<accession>A0A1T4QFV6</accession>
<proteinExistence type="predicted"/>